<evidence type="ECO:0000256" key="6">
    <source>
        <dbReference type="ARBA" id="ARBA00023136"/>
    </source>
</evidence>
<feature type="transmembrane region" description="Helical" evidence="7">
    <location>
        <begin position="291"/>
        <end position="313"/>
    </location>
</feature>
<comment type="cofactor">
    <cofactor evidence="7">
        <name>Mg(2+)</name>
        <dbReference type="ChEBI" id="CHEBI:18420"/>
    </cofactor>
</comment>
<evidence type="ECO:0000256" key="7">
    <source>
        <dbReference type="HAMAP-Rule" id="MF_00038"/>
    </source>
</evidence>
<accession>A0ABV6YUZ6</accession>
<dbReference type="CDD" id="cd06852">
    <property type="entry name" value="GT_MraY"/>
    <property type="match status" value="1"/>
</dbReference>
<feature type="transmembrane region" description="Helical" evidence="7">
    <location>
        <begin position="22"/>
        <end position="44"/>
    </location>
</feature>
<keyword evidence="10" id="KW-1185">Reference proteome</keyword>
<keyword evidence="4 7" id="KW-0812">Transmembrane</keyword>
<comment type="subcellular location">
    <subcellularLocation>
        <location evidence="7">Cell membrane</location>
        <topology evidence="7">Multi-pass membrane protein</topology>
    </subcellularLocation>
    <subcellularLocation>
        <location evidence="1">Membrane</location>
        <topology evidence="1">Multi-pass membrane protein</topology>
    </subcellularLocation>
</comment>
<sequence>MFYYFFYSLHKIHTVFQVFRYITFRTALATVTGLLICLILGPWLTKKLASFQIQEKIRDDGPAGHKTKAGTPTMGGILIIIGTVIPTLLWADIGQRYIVITILAMVSFGVLGFVDDYLKIQWQGAGKKGMSGRSKLFWQGLIALCIGITLYTWDPDPAVSHLSFPFFKNFYPDLEWFYLGIIFLVIVGASNAVNLTDGLDGLAIGNIVIVFVSFMILSYLSGNIRLSEYLLIPYIRGAGELSVFCGALIGSGLGFLWFNCYPAQVFLGDVGALSLGGVLGTIALITKQELLLILIGGIFVAEAVSVIIQVGSFQLTGQRVFRMTPLHHHFELLGWHEVKITVRFMIIALILNLLGLATLKIR</sequence>
<dbReference type="EMBL" id="JBHPBY010000072">
    <property type="protein sequence ID" value="MFC1850032.1"/>
    <property type="molecule type" value="Genomic_DNA"/>
</dbReference>
<evidence type="ECO:0000313" key="9">
    <source>
        <dbReference type="EMBL" id="MFC1850032.1"/>
    </source>
</evidence>
<feature type="transmembrane region" description="Helical" evidence="7">
    <location>
        <begin position="97"/>
        <end position="115"/>
    </location>
</feature>
<comment type="catalytic activity">
    <reaction evidence="7">
        <text>UDP-N-acetyl-alpha-D-muramoyl-L-alanyl-gamma-D-glutamyl-meso-2,6-diaminopimeloyl-D-alanyl-D-alanine + di-trans,octa-cis-undecaprenyl phosphate = di-trans,octa-cis-undecaprenyl diphospho-N-acetyl-alpha-D-muramoyl-L-alanyl-D-glutamyl-meso-2,6-diaminopimeloyl-D-alanyl-D-alanine + UMP</text>
        <dbReference type="Rhea" id="RHEA:28386"/>
        <dbReference type="ChEBI" id="CHEBI:57865"/>
        <dbReference type="ChEBI" id="CHEBI:60392"/>
        <dbReference type="ChEBI" id="CHEBI:61386"/>
        <dbReference type="ChEBI" id="CHEBI:61387"/>
        <dbReference type="EC" id="2.7.8.13"/>
    </reaction>
</comment>
<feature type="transmembrane region" description="Helical" evidence="7">
    <location>
        <begin position="340"/>
        <end position="359"/>
    </location>
</feature>
<evidence type="ECO:0000256" key="3">
    <source>
        <dbReference type="ARBA" id="ARBA00022679"/>
    </source>
</evidence>
<keyword evidence="7" id="KW-0133">Cell shape</keyword>
<dbReference type="NCBIfam" id="TIGR00445">
    <property type="entry name" value="mraY"/>
    <property type="match status" value="1"/>
</dbReference>
<keyword evidence="7" id="KW-0573">Peptidoglycan synthesis</keyword>
<dbReference type="InterPro" id="IPR000715">
    <property type="entry name" value="Glycosyl_transferase_4"/>
</dbReference>
<evidence type="ECO:0000256" key="5">
    <source>
        <dbReference type="ARBA" id="ARBA00022989"/>
    </source>
</evidence>
<keyword evidence="7" id="KW-0460">Magnesium</keyword>
<dbReference type="InterPro" id="IPR018480">
    <property type="entry name" value="PNAcMuramoyl-5peptid_Trfase_CS"/>
</dbReference>
<keyword evidence="7" id="KW-0132">Cell division</keyword>
<comment type="pathway">
    <text evidence="7">Cell wall biogenesis; peptidoglycan biosynthesis.</text>
</comment>
<keyword evidence="7" id="KW-0131">Cell cycle</keyword>
<name>A0ABV6YUZ6_UNCC1</name>
<dbReference type="EC" id="2.7.8.13" evidence="7 8"/>
<dbReference type="HAMAP" id="MF_00038">
    <property type="entry name" value="MraY"/>
    <property type="match status" value="1"/>
</dbReference>
<dbReference type="PANTHER" id="PTHR22926:SF5">
    <property type="entry name" value="PHOSPHO-N-ACETYLMURAMOYL-PENTAPEPTIDE-TRANSFERASE HOMOLOG"/>
    <property type="match status" value="1"/>
</dbReference>
<dbReference type="Pfam" id="PF10555">
    <property type="entry name" value="MraY_sig1"/>
    <property type="match status" value="1"/>
</dbReference>
<evidence type="ECO:0000256" key="8">
    <source>
        <dbReference type="NCBIfam" id="TIGR00445"/>
    </source>
</evidence>
<evidence type="ECO:0000256" key="2">
    <source>
        <dbReference type="ARBA" id="ARBA00005583"/>
    </source>
</evidence>
<dbReference type="Pfam" id="PF00953">
    <property type="entry name" value="Glycos_transf_4"/>
    <property type="match status" value="1"/>
</dbReference>
<evidence type="ECO:0000256" key="1">
    <source>
        <dbReference type="ARBA" id="ARBA00004141"/>
    </source>
</evidence>
<dbReference type="PROSITE" id="PS01348">
    <property type="entry name" value="MRAY_2"/>
    <property type="match status" value="1"/>
</dbReference>
<keyword evidence="6 7" id="KW-0472">Membrane</keyword>
<comment type="caution">
    <text evidence="9">The sequence shown here is derived from an EMBL/GenBank/DDBJ whole genome shotgun (WGS) entry which is preliminary data.</text>
</comment>
<evidence type="ECO:0000256" key="4">
    <source>
        <dbReference type="ARBA" id="ARBA00022692"/>
    </source>
</evidence>
<feature type="transmembrane region" description="Helical" evidence="7">
    <location>
        <begin position="73"/>
        <end position="91"/>
    </location>
</feature>
<proteinExistence type="inferred from homology"/>
<keyword evidence="7" id="KW-0479">Metal-binding</keyword>
<reference evidence="9 10" key="1">
    <citation type="submission" date="2024-09" db="EMBL/GenBank/DDBJ databases">
        <title>Laminarin stimulates single cell rates of sulfate reduction while oxygen inhibits transcriptomic activity in coastal marine sediment.</title>
        <authorList>
            <person name="Lindsay M."/>
            <person name="Orcutt B."/>
            <person name="Emerson D."/>
            <person name="Stepanauskas R."/>
            <person name="D'Angelo T."/>
        </authorList>
    </citation>
    <scope>NUCLEOTIDE SEQUENCE [LARGE SCALE GENOMIC DNA]</scope>
    <source>
        <strain evidence="9">SAG AM-311-K15</strain>
    </source>
</reference>
<keyword evidence="7" id="KW-1003">Cell membrane</keyword>
<dbReference type="GO" id="GO:0016740">
    <property type="term" value="F:transferase activity"/>
    <property type="evidence" value="ECO:0007669"/>
    <property type="project" value="UniProtKB-KW"/>
</dbReference>
<feature type="transmembrane region" description="Helical" evidence="7">
    <location>
        <begin position="202"/>
        <end position="221"/>
    </location>
</feature>
<keyword evidence="7" id="KW-0961">Cell wall biogenesis/degradation</keyword>
<gene>
    <name evidence="7 9" type="primary">mraY</name>
    <name evidence="9" type="ORF">ACFL27_07565</name>
</gene>
<dbReference type="Proteomes" id="UP001594351">
    <property type="component" value="Unassembled WGS sequence"/>
</dbReference>
<feature type="transmembrane region" description="Helical" evidence="7">
    <location>
        <begin position="241"/>
        <end position="258"/>
    </location>
</feature>
<feature type="transmembrane region" description="Helical" evidence="7">
    <location>
        <begin position="265"/>
        <end position="285"/>
    </location>
</feature>
<keyword evidence="3 7" id="KW-0808">Transferase</keyword>
<feature type="transmembrane region" description="Helical" evidence="7">
    <location>
        <begin position="176"/>
        <end position="195"/>
    </location>
</feature>
<dbReference type="InterPro" id="IPR003524">
    <property type="entry name" value="PNAcMuramoyl-5peptid_Trfase"/>
</dbReference>
<organism evidence="9 10">
    <name type="scientific">candidate division CSSED10-310 bacterium</name>
    <dbReference type="NCBI Taxonomy" id="2855610"/>
    <lineage>
        <taxon>Bacteria</taxon>
        <taxon>Bacteria division CSSED10-310</taxon>
    </lineage>
</organism>
<comment type="similarity">
    <text evidence="2 7">Belongs to the glycosyltransferase 4 family. MraY subfamily.</text>
</comment>
<feature type="transmembrane region" description="Helical" evidence="7">
    <location>
        <begin position="136"/>
        <end position="153"/>
    </location>
</feature>
<keyword evidence="5 7" id="KW-1133">Transmembrane helix</keyword>
<dbReference type="PANTHER" id="PTHR22926">
    <property type="entry name" value="PHOSPHO-N-ACETYLMURAMOYL-PENTAPEPTIDE-TRANSFERASE"/>
    <property type="match status" value="1"/>
</dbReference>
<dbReference type="PROSITE" id="PS01347">
    <property type="entry name" value="MRAY_1"/>
    <property type="match status" value="1"/>
</dbReference>
<protein>
    <recommendedName>
        <fullName evidence="7 8">Phospho-N-acetylmuramoyl-pentapeptide-transferase</fullName>
        <ecNumber evidence="7 8">2.7.8.13</ecNumber>
    </recommendedName>
    <alternativeName>
        <fullName evidence="7">UDP-MurNAc-pentapeptide phosphotransferase</fullName>
    </alternativeName>
</protein>
<comment type="function">
    <text evidence="7">Catalyzes the initial step of the lipid cycle reactions in the biosynthesis of the cell wall peptidoglycan: transfers peptidoglycan precursor phospho-MurNAc-pentapeptide from UDP-MurNAc-pentapeptide onto the lipid carrier undecaprenyl phosphate, yielding undecaprenyl-pyrophosphoryl-MurNAc-pentapeptide, known as lipid I.</text>
</comment>
<evidence type="ECO:0000313" key="10">
    <source>
        <dbReference type="Proteomes" id="UP001594351"/>
    </source>
</evidence>